<dbReference type="PANTHER" id="PTHR43427">
    <property type="entry name" value="CHLORIDE CHANNEL PROTEIN CLC-E"/>
    <property type="match status" value="1"/>
</dbReference>
<evidence type="ECO:0000256" key="7">
    <source>
        <dbReference type="ARBA" id="ARBA00023173"/>
    </source>
</evidence>
<feature type="transmembrane region" description="Helical" evidence="10">
    <location>
        <begin position="208"/>
        <end position="228"/>
    </location>
</feature>
<feature type="transmembrane region" description="Helical" evidence="10">
    <location>
        <begin position="114"/>
        <end position="137"/>
    </location>
</feature>
<dbReference type="GO" id="GO:0034707">
    <property type="term" value="C:chloride channel complex"/>
    <property type="evidence" value="ECO:0007669"/>
    <property type="project" value="UniProtKB-KW"/>
</dbReference>
<proteinExistence type="predicted"/>
<evidence type="ECO:0000256" key="3">
    <source>
        <dbReference type="ARBA" id="ARBA00022692"/>
    </source>
</evidence>
<evidence type="ECO:0000256" key="8">
    <source>
        <dbReference type="ARBA" id="ARBA00023214"/>
    </source>
</evidence>
<sequence>MPSAAPRLRRSIRQKSRHALRLSKKSLQLALMLCGAALVALISIAFAIMADYALEKNREWTRAYPYLIWVVLPLAFVFLRWCVMRFAPYSAGSGIPQVIASLSLRQDTPGKLRLVSIVQALWKIPLTFLGLLAGASIGREGPSVQVGAAAMLGWGQFCQKIGLPLKGFNTREWIAAGAAGGLAAAFNAPLSGVIFAIEEIGKGLDLRWQRVILLGVLACGFIVVALMGDNPYFGTFHSAPLQENMLGWVLLCAAICGIAGGIFARLLSKGLAGCLPAGLRHHVRNHPLWVAAAMGLLVAGLGYLTAGSVFGTSYDVAKNALMLQPQDTEHFSIAKLLATVASYWAGIPGGIFTPALTTGAGIGVEIARTVHMQEAQSVFVLVSMAAFLAAATQSPVTASVIVMEMSGSQAMLFWMLLASLVATVVSKQICPQAFYHFSAGRFRQLAVTEDTRRAAAAAPVATGR</sequence>
<evidence type="ECO:0000256" key="5">
    <source>
        <dbReference type="ARBA" id="ARBA00023065"/>
    </source>
</evidence>
<dbReference type="Pfam" id="PF00654">
    <property type="entry name" value="Voltage_CLC"/>
    <property type="match status" value="1"/>
</dbReference>
<gene>
    <name evidence="11" type="ORF">W822_00145</name>
</gene>
<feature type="transmembrane region" description="Helical" evidence="10">
    <location>
        <begin position="408"/>
        <end position="425"/>
    </location>
</feature>
<dbReference type="OrthoDB" id="9767361at2"/>
<evidence type="ECO:0000256" key="9">
    <source>
        <dbReference type="ARBA" id="ARBA00023303"/>
    </source>
</evidence>
<keyword evidence="6 10" id="KW-0472">Membrane</keyword>
<dbReference type="RefSeq" id="WP_024003102.1">
    <property type="nucleotide sequence ID" value="NZ_KI650979.1"/>
</dbReference>
<dbReference type="InterPro" id="IPR014743">
    <property type="entry name" value="Cl-channel_core"/>
</dbReference>
<dbReference type="eggNOG" id="COG0038">
    <property type="taxonomic scope" value="Bacteria"/>
</dbReference>
<evidence type="ECO:0000256" key="6">
    <source>
        <dbReference type="ARBA" id="ARBA00023136"/>
    </source>
</evidence>
<dbReference type="EMBL" id="AYXT01000001">
    <property type="protein sequence ID" value="ETF03672.1"/>
    <property type="molecule type" value="Genomic_DNA"/>
</dbReference>
<keyword evidence="7" id="KW-0869">Chloride channel</keyword>
<dbReference type="PANTHER" id="PTHR43427:SF6">
    <property type="entry name" value="CHLORIDE CHANNEL PROTEIN CLC-E"/>
    <property type="match status" value="1"/>
</dbReference>
<dbReference type="SUPFAM" id="SSF81340">
    <property type="entry name" value="Clc chloride channel"/>
    <property type="match status" value="1"/>
</dbReference>
<feature type="transmembrane region" description="Helical" evidence="10">
    <location>
        <begin position="288"/>
        <end position="306"/>
    </location>
</feature>
<keyword evidence="8" id="KW-0868">Chloride</keyword>
<evidence type="ECO:0000256" key="2">
    <source>
        <dbReference type="ARBA" id="ARBA00022448"/>
    </source>
</evidence>
<comment type="subcellular location">
    <subcellularLocation>
        <location evidence="1">Membrane</location>
        <topology evidence="1">Multi-pass membrane protein</topology>
    </subcellularLocation>
</comment>
<accession>V8QVK3</accession>
<keyword evidence="2" id="KW-0813">Transport</keyword>
<protein>
    <submittedName>
        <fullName evidence="11">Chemotaxis protein CheW</fullName>
    </submittedName>
</protein>
<organism evidence="11 12">
    <name type="scientific">Advenella kashmirensis W13003</name>
    <dbReference type="NCBI Taxonomy" id="1424334"/>
    <lineage>
        <taxon>Bacteria</taxon>
        <taxon>Pseudomonadati</taxon>
        <taxon>Pseudomonadota</taxon>
        <taxon>Betaproteobacteria</taxon>
        <taxon>Burkholderiales</taxon>
        <taxon>Alcaligenaceae</taxon>
    </lineage>
</organism>
<dbReference type="PATRIC" id="fig|1424334.3.peg.29"/>
<dbReference type="AlphaFoldDB" id="V8QVK3"/>
<evidence type="ECO:0000256" key="1">
    <source>
        <dbReference type="ARBA" id="ARBA00004141"/>
    </source>
</evidence>
<keyword evidence="5" id="KW-0406">Ion transport</keyword>
<dbReference type="STRING" id="1424334.W822_00145"/>
<keyword evidence="12" id="KW-1185">Reference proteome</keyword>
<comment type="caution">
    <text evidence="11">The sequence shown here is derived from an EMBL/GenBank/DDBJ whole genome shotgun (WGS) entry which is preliminary data.</text>
</comment>
<dbReference type="CDD" id="cd01034">
    <property type="entry name" value="EriC_like"/>
    <property type="match status" value="1"/>
</dbReference>
<dbReference type="InterPro" id="IPR001807">
    <property type="entry name" value="ClC"/>
</dbReference>
<keyword evidence="9" id="KW-0407">Ion channel</keyword>
<dbReference type="Gene3D" id="1.10.3080.10">
    <property type="entry name" value="Clc chloride channel"/>
    <property type="match status" value="1"/>
</dbReference>
<keyword evidence="4 10" id="KW-1133">Transmembrane helix</keyword>
<evidence type="ECO:0000256" key="10">
    <source>
        <dbReference type="SAM" id="Phobius"/>
    </source>
</evidence>
<feature type="transmembrane region" description="Helical" evidence="10">
    <location>
        <begin position="343"/>
        <end position="366"/>
    </location>
</feature>
<evidence type="ECO:0000313" key="11">
    <source>
        <dbReference type="EMBL" id="ETF03672.1"/>
    </source>
</evidence>
<dbReference type="GO" id="GO:0005254">
    <property type="term" value="F:chloride channel activity"/>
    <property type="evidence" value="ECO:0007669"/>
    <property type="project" value="UniProtKB-KW"/>
</dbReference>
<feature type="transmembrane region" description="Helical" evidence="10">
    <location>
        <begin position="173"/>
        <end position="196"/>
    </location>
</feature>
<dbReference type="PRINTS" id="PR00762">
    <property type="entry name" value="CLCHANNEL"/>
</dbReference>
<name>V8QVK3_9BURK</name>
<feature type="transmembrane region" description="Helical" evidence="10">
    <location>
        <begin position="63"/>
        <end position="83"/>
    </location>
</feature>
<evidence type="ECO:0000313" key="12">
    <source>
        <dbReference type="Proteomes" id="UP000018733"/>
    </source>
</evidence>
<feature type="transmembrane region" description="Helical" evidence="10">
    <location>
        <begin position="248"/>
        <end position="267"/>
    </location>
</feature>
<feature type="transmembrane region" description="Helical" evidence="10">
    <location>
        <begin position="378"/>
        <end position="402"/>
    </location>
</feature>
<keyword evidence="3 10" id="KW-0812">Transmembrane</keyword>
<evidence type="ECO:0000256" key="4">
    <source>
        <dbReference type="ARBA" id="ARBA00022989"/>
    </source>
</evidence>
<reference evidence="11 12" key="1">
    <citation type="journal article" date="2014" name="Genome Announc.">
        <title>Draft Genome Sequence of Advenella kashmirensis Strain W13003, a Polycyclic Aromatic Hydrocarbon-Degrading Bacterium.</title>
        <authorList>
            <person name="Wang X."/>
            <person name="Jin D."/>
            <person name="Zhou L."/>
            <person name="Wu L."/>
            <person name="An W."/>
            <person name="Zhao L."/>
        </authorList>
    </citation>
    <scope>NUCLEOTIDE SEQUENCE [LARGE SCALE GENOMIC DNA]</scope>
    <source>
        <strain evidence="11 12">W13003</strain>
    </source>
</reference>
<dbReference type="InterPro" id="IPR050368">
    <property type="entry name" value="ClC-type_chloride_channel"/>
</dbReference>
<dbReference type="HOGENOM" id="CLU_015263_6_0_4"/>
<dbReference type="Proteomes" id="UP000018733">
    <property type="component" value="Unassembled WGS sequence"/>
</dbReference>